<evidence type="ECO:0008006" key="3">
    <source>
        <dbReference type="Google" id="ProtNLM"/>
    </source>
</evidence>
<gene>
    <name evidence="1" type="ORF">HMPREF0762_01413</name>
</gene>
<dbReference type="AlphaFoldDB" id="D0WHU4"/>
<dbReference type="Pfam" id="PF02613">
    <property type="entry name" value="Nitrate_red_del"/>
    <property type="match status" value="1"/>
</dbReference>
<keyword evidence="2" id="KW-1185">Reference proteome</keyword>
<evidence type="ECO:0000313" key="2">
    <source>
        <dbReference type="Proteomes" id="UP000006001"/>
    </source>
</evidence>
<dbReference type="Proteomes" id="UP000006001">
    <property type="component" value="Unassembled WGS sequence"/>
</dbReference>
<dbReference type="EMBL" id="ACUX02000009">
    <property type="protein sequence ID" value="EEZ60948.1"/>
    <property type="molecule type" value="Genomic_DNA"/>
</dbReference>
<dbReference type="SUPFAM" id="SSF89155">
    <property type="entry name" value="TorD-like"/>
    <property type="match status" value="1"/>
</dbReference>
<dbReference type="eggNOG" id="COG3381">
    <property type="taxonomic scope" value="Bacteria"/>
</dbReference>
<protein>
    <recommendedName>
        <fullName evidence="3">Nitrate reductase delta subunit</fullName>
    </recommendedName>
</protein>
<dbReference type="InterPro" id="IPR020945">
    <property type="entry name" value="DMSO/NO3_reduct_chaperone"/>
</dbReference>
<dbReference type="HOGENOM" id="CLU_1077276_0_0_11"/>
<proteinExistence type="predicted"/>
<dbReference type="InterPro" id="IPR036411">
    <property type="entry name" value="TorD-like_sf"/>
</dbReference>
<reference evidence="1" key="1">
    <citation type="submission" date="2009-10" db="EMBL/GenBank/DDBJ databases">
        <authorList>
            <person name="Weinstock G."/>
            <person name="Sodergren E."/>
            <person name="Clifton S."/>
            <person name="Fulton L."/>
            <person name="Fulton B."/>
            <person name="Courtney L."/>
            <person name="Fronick C."/>
            <person name="Harrison M."/>
            <person name="Strong C."/>
            <person name="Farmer C."/>
            <person name="Delahaunty K."/>
            <person name="Markovic C."/>
            <person name="Hall O."/>
            <person name="Minx P."/>
            <person name="Tomlinson C."/>
            <person name="Mitreva M."/>
            <person name="Nelson J."/>
            <person name="Hou S."/>
            <person name="Wollam A."/>
            <person name="Pepin K.H."/>
            <person name="Johnson M."/>
            <person name="Bhonagiri V."/>
            <person name="Nash W.E."/>
            <person name="Warren W."/>
            <person name="Chinwalla A."/>
            <person name="Mardis E.R."/>
            <person name="Wilson R.K."/>
        </authorList>
    </citation>
    <scope>NUCLEOTIDE SEQUENCE [LARGE SCALE GENOMIC DNA]</scope>
    <source>
        <strain evidence="1">ATCC 700122</strain>
    </source>
</reference>
<dbReference type="STRING" id="649764.HMPREF0762_01413"/>
<comment type="caution">
    <text evidence="1">The sequence shown here is derived from an EMBL/GenBank/DDBJ whole genome shotgun (WGS) entry which is preliminary data.</text>
</comment>
<accession>D0WHU4</accession>
<evidence type="ECO:0000313" key="1">
    <source>
        <dbReference type="EMBL" id="EEZ60948.1"/>
    </source>
</evidence>
<sequence>MDASKMQFVGTGEGIGMGETAVLKVTTDACDACEGVHDDESLAYGPAALHALADGLFARGWMDASAAAFEDDRAAIVRLARGIGWNEDSIEPFETAALGDMQAFIRESFVAGMPHAVLPIESLYTMRGYDGETSAKNLRTYLNEPARHMSVVLSDLAVEAPEAFKSMPDHLTIELEVFCLFVEAGNASAAARFAADHLSWIAGYRARLLGVRAATGIDRRLSEQARESCATGAAFADAALSLIEAYLEASLAEAGMPS</sequence>
<name>D0WHU4_SLAES</name>
<dbReference type="Gene3D" id="1.10.3480.10">
    <property type="entry name" value="TorD-like"/>
    <property type="match status" value="1"/>
</dbReference>
<organism evidence="1 2">
    <name type="scientific">Slackia exigua (strain ATCC 700122 / DSM 15923 / CIP 105133 / JCM 11022 / KCTC 5966 / S-7)</name>
    <dbReference type="NCBI Taxonomy" id="649764"/>
    <lineage>
        <taxon>Bacteria</taxon>
        <taxon>Bacillati</taxon>
        <taxon>Actinomycetota</taxon>
        <taxon>Coriobacteriia</taxon>
        <taxon>Eggerthellales</taxon>
        <taxon>Eggerthellaceae</taxon>
        <taxon>Slackia</taxon>
    </lineage>
</organism>